<dbReference type="PANTHER" id="PTHR43751:SF3">
    <property type="entry name" value="SULFATASE N-TERMINAL DOMAIN-CONTAINING PROTEIN"/>
    <property type="match status" value="1"/>
</dbReference>
<name>A0A5C6EFV1_9BACT</name>
<feature type="domain" description="PA14" evidence="2">
    <location>
        <begin position="592"/>
        <end position="723"/>
    </location>
</feature>
<dbReference type="InterPro" id="IPR000917">
    <property type="entry name" value="Sulfatase_N"/>
</dbReference>
<dbReference type="InterPro" id="IPR011658">
    <property type="entry name" value="PA14_dom"/>
</dbReference>
<dbReference type="InterPro" id="IPR052701">
    <property type="entry name" value="GAG_Ulvan_Degrading_Sulfatases"/>
</dbReference>
<dbReference type="Pfam" id="PF00884">
    <property type="entry name" value="Sulfatase"/>
    <property type="match status" value="1"/>
</dbReference>
<sequence length="731" mass="80760">MTRGALNFSAVKFSVHVLKPKNMLQPRALSIALMFLVGMSISTPMFGPSPANADETRKPNVIFILCDDLGFGDYGVFFQNLRRQNANRAEPWHLTPQMDLMAAQGIQLPHHYCPAPVCAPSRASLMLGVHQGHSNIRDNQFDKELANNHTLGTVMQGAGYHTAAVGKWGLQGNSAASEKTPNKQAKQSKPKDEGSPKSWPGYPTNRGFDDYFGYVRHRDGHAHYPKEDGKQIWANDEEVADELAGCYTADLFTARSKKWIVDHHSASPDQPFFLYLAFDTPHAVLQLPSAPYPADGGLDGGIQWTGTPGQMINTAGGKPDSYMHPDYADQTWDHDQDPSTAEQAWPDVQKRYATDVRRIDDCVGDLLNLLADLAIDDNTLVVFTTDNGPSRESYLPEKYEPDFFNSFGPFDGIKRDLWEGGIRVGAIARWPGGVAGNRISQSPSQFHDWMPTFTELAGVAAPARCDGTSLVPTLTGKGEQTPSQIYVEYFNGQKTPDYPEFKKSRRGQVRKQMQAIQIGDLVGVRYNVKSHNDPFEIYNVDDDPQQMKNLAARFPDVQRQMHDKVLRMRYPDKSAPRPYDDELIPGIGDSDSAAGVKWQTYANDTPWLGRLDDLVADESGEAKTVESCPKTSVSKSLLVSGIIDIPANGRYTFAVPDNATAVLRIHDATVIDAGFEAGSNPRTGTVMLAAGKHPFRLYWKGSTVAPELAVEGPAIDRQKLRSSMLFQPTQD</sequence>
<proteinExistence type="predicted"/>
<accession>A0A5C6EFV1</accession>
<dbReference type="Pfam" id="PF07691">
    <property type="entry name" value="PA14"/>
    <property type="match status" value="1"/>
</dbReference>
<comment type="caution">
    <text evidence="3">The sequence shown here is derived from an EMBL/GenBank/DDBJ whole genome shotgun (WGS) entry which is preliminary data.</text>
</comment>
<gene>
    <name evidence="3" type="primary">atsA_77</name>
    <name evidence="3" type="ORF">Poly59_46740</name>
</gene>
<evidence type="ECO:0000259" key="2">
    <source>
        <dbReference type="SMART" id="SM00758"/>
    </source>
</evidence>
<reference evidence="3 4" key="1">
    <citation type="submission" date="2019-02" db="EMBL/GenBank/DDBJ databases">
        <title>Deep-cultivation of Planctomycetes and their phenomic and genomic characterization uncovers novel biology.</title>
        <authorList>
            <person name="Wiegand S."/>
            <person name="Jogler M."/>
            <person name="Boedeker C."/>
            <person name="Pinto D."/>
            <person name="Vollmers J."/>
            <person name="Rivas-Marin E."/>
            <person name="Kohn T."/>
            <person name="Peeters S.H."/>
            <person name="Heuer A."/>
            <person name="Rast P."/>
            <person name="Oberbeckmann S."/>
            <person name="Bunk B."/>
            <person name="Jeske O."/>
            <person name="Meyerdierks A."/>
            <person name="Storesund J.E."/>
            <person name="Kallscheuer N."/>
            <person name="Luecker S."/>
            <person name="Lage O.M."/>
            <person name="Pohl T."/>
            <person name="Merkel B.J."/>
            <person name="Hornburger P."/>
            <person name="Mueller R.-W."/>
            <person name="Bruemmer F."/>
            <person name="Labrenz M."/>
            <person name="Spormann A.M."/>
            <person name="Op Den Camp H."/>
            <person name="Overmann J."/>
            <person name="Amann R."/>
            <person name="Jetten M.S.M."/>
            <person name="Mascher T."/>
            <person name="Medema M.H."/>
            <person name="Devos D.P."/>
            <person name="Kaster A.-K."/>
            <person name="Ovreas L."/>
            <person name="Rohde M."/>
            <person name="Galperin M.Y."/>
            <person name="Jogler C."/>
        </authorList>
    </citation>
    <scope>NUCLEOTIDE SEQUENCE [LARGE SCALE GENOMIC DNA]</scope>
    <source>
        <strain evidence="3 4">Poly59</strain>
    </source>
</reference>
<dbReference type="SUPFAM" id="SSF53649">
    <property type="entry name" value="Alkaline phosphatase-like"/>
    <property type="match status" value="1"/>
</dbReference>
<dbReference type="GO" id="GO:0004065">
    <property type="term" value="F:arylsulfatase activity"/>
    <property type="evidence" value="ECO:0007669"/>
    <property type="project" value="UniProtKB-EC"/>
</dbReference>
<protein>
    <submittedName>
        <fullName evidence="3">Arylsulfatase</fullName>
        <ecNumber evidence="3">3.1.6.1</ecNumber>
    </submittedName>
</protein>
<evidence type="ECO:0000313" key="4">
    <source>
        <dbReference type="Proteomes" id="UP000317977"/>
    </source>
</evidence>
<evidence type="ECO:0000256" key="1">
    <source>
        <dbReference type="SAM" id="MobiDB-lite"/>
    </source>
</evidence>
<dbReference type="PANTHER" id="PTHR43751">
    <property type="entry name" value="SULFATASE"/>
    <property type="match status" value="1"/>
</dbReference>
<keyword evidence="4" id="KW-1185">Reference proteome</keyword>
<dbReference type="EC" id="3.1.6.1" evidence="3"/>
<feature type="compositionally biased region" description="Polar residues" evidence="1">
    <location>
        <begin position="172"/>
        <end position="187"/>
    </location>
</feature>
<dbReference type="SMART" id="SM00758">
    <property type="entry name" value="PA14"/>
    <property type="match status" value="1"/>
</dbReference>
<evidence type="ECO:0000313" key="3">
    <source>
        <dbReference type="EMBL" id="TWU47832.1"/>
    </source>
</evidence>
<dbReference type="AlphaFoldDB" id="A0A5C6EFV1"/>
<keyword evidence="3" id="KW-0378">Hydrolase</keyword>
<organism evidence="3 4">
    <name type="scientific">Rubripirellula reticaptiva</name>
    <dbReference type="NCBI Taxonomy" id="2528013"/>
    <lineage>
        <taxon>Bacteria</taxon>
        <taxon>Pseudomonadati</taxon>
        <taxon>Planctomycetota</taxon>
        <taxon>Planctomycetia</taxon>
        <taxon>Pirellulales</taxon>
        <taxon>Pirellulaceae</taxon>
        <taxon>Rubripirellula</taxon>
    </lineage>
</organism>
<dbReference type="Gene3D" id="3.40.720.10">
    <property type="entry name" value="Alkaline Phosphatase, subunit A"/>
    <property type="match status" value="1"/>
</dbReference>
<dbReference type="InterPro" id="IPR017850">
    <property type="entry name" value="Alkaline_phosphatase_core_sf"/>
</dbReference>
<dbReference type="Proteomes" id="UP000317977">
    <property type="component" value="Unassembled WGS sequence"/>
</dbReference>
<dbReference type="EMBL" id="SJPX01000005">
    <property type="protein sequence ID" value="TWU47832.1"/>
    <property type="molecule type" value="Genomic_DNA"/>
</dbReference>
<dbReference type="SUPFAM" id="SSF56988">
    <property type="entry name" value="Anthrax protective antigen"/>
    <property type="match status" value="1"/>
</dbReference>
<feature type="region of interest" description="Disordered" evidence="1">
    <location>
        <begin position="172"/>
        <end position="204"/>
    </location>
</feature>